<evidence type="ECO:0000313" key="3">
    <source>
        <dbReference type="EMBL" id="KAK4415198.1"/>
    </source>
</evidence>
<reference evidence="3" key="2">
    <citation type="journal article" date="2024" name="Plant">
        <title>Genomic evolution and insights into agronomic trait innovations of Sesamum species.</title>
        <authorList>
            <person name="Miao H."/>
            <person name="Wang L."/>
            <person name="Qu L."/>
            <person name="Liu H."/>
            <person name="Sun Y."/>
            <person name="Le M."/>
            <person name="Wang Q."/>
            <person name="Wei S."/>
            <person name="Zheng Y."/>
            <person name="Lin W."/>
            <person name="Duan Y."/>
            <person name="Cao H."/>
            <person name="Xiong S."/>
            <person name="Wang X."/>
            <person name="Wei L."/>
            <person name="Li C."/>
            <person name="Ma Q."/>
            <person name="Ju M."/>
            <person name="Zhao R."/>
            <person name="Li G."/>
            <person name="Mu C."/>
            <person name="Tian Q."/>
            <person name="Mei H."/>
            <person name="Zhang T."/>
            <person name="Gao T."/>
            <person name="Zhang H."/>
        </authorList>
    </citation>
    <scope>NUCLEOTIDE SEQUENCE</scope>
    <source>
        <strain evidence="3">3651</strain>
    </source>
</reference>
<keyword evidence="1" id="KW-0862">Zinc</keyword>
<dbReference type="GO" id="GO:0003676">
    <property type="term" value="F:nucleic acid binding"/>
    <property type="evidence" value="ECO:0007669"/>
    <property type="project" value="InterPro"/>
</dbReference>
<name>A0AAE1XPN4_9LAMI</name>
<dbReference type="EMBL" id="JACGWO010000011">
    <property type="protein sequence ID" value="KAK4415198.1"/>
    <property type="molecule type" value="Genomic_DNA"/>
</dbReference>
<organism evidence="3 4">
    <name type="scientific">Sesamum alatum</name>
    <dbReference type="NCBI Taxonomy" id="300844"/>
    <lineage>
        <taxon>Eukaryota</taxon>
        <taxon>Viridiplantae</taxon>
        <taxon>Streptophyta</taxon>
        <taxon>Embryophyta</taxon>
        <taxon>Tracheophyta</taxon>
        <taxon>Spermatophyta</taxon>
        <taxon>Magnoliopsida</taxon>
        <taxon>eudicotyledons</taxon>
        <taxon>Gunneridae</taxon>
        <taxon>Pentapetalae</taxon>
        <taxon>asterids</taxon>
        <taxon>lamiids</taxon>
        <taxon>Lamiales</taxon>
        <taxon>Pedaliaceae</taxon>
        <taxon>Sesamum</taxon>
    </lineage>
</organism>
<feature type="domain" description="CCHC-type" evidence="2">
    <location>
        <begin position="146"/>
        <end position="159"/>
    </location>
</feature>
<evidence type="ECO:0000256" key="1">
    <source>
        <dbReference type="PROSITE-ProRule" id="PRU00047"/>
    </source>
</evidence>
<dbReference type="AlphaFoldDB" id="A0AAE1XPN4"/>
<proteinExistence type="predicted"/>
<dbReference type="InterPro" id="IPR025836">
    <property type="entry name" value="Zn_knuckle_CX2CX4HX4C"/>
</dbReference>
<comment type="caution">
    <text evidence="3">The sequence shown here is derived from an EMBL/GenBank/DDBJ whole genome shotgun (WGS) entry which is preliminary data.</text>
</comment>
<protein>
    <recommendedName>
        <fullName evidence="2">CCHC-type domain-containing protein</fullName>
    </recommendedName>
</protein>
<keyword evidence="1" id="KW-0863">Zinc-finger</keyword>
<dbReference type="Pfam" id="PF14392">
    <property type="entry name" value="zf-CCHC_4"/>
    <property type="match status" value="1"/>
</dbReference>
<sequence>MNPIRDFVVRKVSDDRFCLVFHHIEDLRQVMEMRPWNFDKNLILLQPLSHQTDPLTINLDWCPFFVHIHDLRYGQCTVEVVRYIGNYLGSWSDSDSIDRDIYWFETIRIHVNINVTLPLKSALKLRSESGEECVVRFSYERLPNFCYLCGLLGHISRLCSRRFQEGFTDPGSSTPYGAWLRATGPSKSLGGPVRPTYVWNSPSPLRDSSAGSLRGIHIFGGFRTVDASMRLSPQWAEVVSRGVGAIPSTGI</sequence>
<dbReference type="Proteomes" id="UP001293254">
    <property type="component" value="Unassembled WGS sequence"/>
</dbReference>
<accession>A0AAE1XPN4</accession>
<dbReference type="PANTHER" id="PTHR31286">
    <property type="entry name" value="GLYCINE-RICH CELL WALL STRUCTURAL PROTEIN 1.8-LIKE"/>
    <property type="match status" value="1"/>
</dbReference>
<dbReference type="PROSITE" id="PS50158">
    <property type="entry name" value="ZF_CCHC"/>
    <property type="match status" value="1"/>
</dbReference>
<dbReference type="GO" id="GO:0008270">
    <property type="term" value="F:zinc ion binding"/>
    <property type="evidence" value="ECO:0007669"/>
    <property type="project" value="UniProtKB-KW"/>
</dbReference>
<dbReference type="PANTHER" id="PTHR31286:SF183">
    <property type="entry name" value="CCHC-TYPE DOMAIN-CONTAINING PROTEIN"/>
    <property type="match status" value="1"/>
</dbReference>
<reference evidence="3" key="1">
    <citation type="submission" date="2020-06" db="EMBL/GenBank/DDBJ databases">
        <authorList>
            <person name="Li T."/>
            <person name="Hu X."/>
            <person name="Zhang T."/>
            <person name="Song X."/>
            <person name="Zhang H."/>
            <person name="Dai N."/>
            <person name="Sheng W."/>
            <person name="Hou X."/>
            <person name="Wei L."/>
        </authorList>
    </citation>
    <scope>NUCLEOTIDE SEQUENCE</scope>
    <source>
        <strain evidence="3">3651</strain>
        <tissue evidence="3">Leaf</tissue>
    </source>
</reference>
<keyword evidence="4" id="KW-1185">Reference proteome</keyword>
<evidence type="ECO:0000313" key="4">
    <source>
        <dbReference type="Proteomes" id="UP001293254"/>
    </source>
</evidence>
<evidence type="ECO:0000259" key="2">
    <source>
        <dbReference type="PROSITE" id="PS50158"/>
    </source>
</evidence>
<dbReference type="InterPro" id="IPR040256">
    <property type="entry name" value="At4g02000-like"/>
</dbReference>
<dbReference type="InterPro" id="IPR001878">
    <property type="entry name" value="Znf_CCHC"/>
</dbReference>
<gene>
    <name evidence="3" type="ORF">Salat_2627000</name>
</gene>
<keyword evidence="1" id="KW-0479">Metal-binding</keyword>